<keyword evidence="3" id="KW-1185">Reference proteome</keyword>
<reference evidence="2" key="1">
    <citation type="submission" date="2021-01" db="EMBL/GenBank/DDBJ databases">
        <authorList>
            <consortium name="Genoscope - CEA"/>
            <person name="William W."/>
        </authorList>
    </citation>
    <scope>NUCLEOTIDE SEQUENCE</scope>
</reference>
<dbReference type="GO" id="GO:0008270">
    <property type="term" value="F:zinc ion binding"/>
    <property type="evidence" value="ECO:0007669"/>
    <property type="project" value="TreeGrafter"/>
</dbReference>
<dbReference type="PANTHER" id="PTHR12621">
    <property type="entry name" value="CYSTEINE AND HISTIDINE-RICH DOMAIN CHORD -CONTAINING PROTEIN"/>
    <property type="match status" value="1"/>
</dbReference>
<dbReference type="EMBL" id="CAJJDP010000017">
    <property type="protein sequence ID" value="CAD8145640.1"/>
    <property type="molecule type" value="Genomic_DNA"/>
</dbReference>
<protein>
    <recommendedName>
        <fullName evidence="4">Transmembrane protein</fullName>
    </recommendedName>
</protein>
<proteinExistence type="predicted"/>
<keyword evidence="1" id="KW-0472">Membrane</keyword>
<evidence type="ECO:0000313" key="2">
    <source>
        <dbReference type="EMBL" id="CAD8145640.1"/>
    </source>
</evidence>
<sequence length="474" mass="54685">MATLPKQFRNLLKQIDLFSIPVPVLTDDAKSKYSSPSSGIISIFASVLSLAYFAYVLSEWASGNILPTITSNQSAQAYSEQELEDNFIQFKLADPANSDPFQRNNNIITPLLFVVENYEIASPPLPLFSDDENPFTVGLNKGTLVVNNLNQDLDDQSFKPQRNYLLIFIQCLDHYLEENSSCASQEVIDQYMKEYHGFLSIMMKLEQYNYREDQIEYITKQAYQALSPTYIQYTQIAIQQKAINLDNGLLFQNQVTFKLINDFYLINQSVDNQYLQNIVSSFSNQNIKLNAIMAYQIRIDNLQISDRIIMPKLSAVLAYIGSIVQVIFMLKYLAIFINNHNLKVEMQTEILQIYYPNLKNIIIKRNYFGKIIPINDNNQQENYNETFIKQYEEHLDIAFKKLRLINIIYELSRIELLLEKHFGLENVNECNQMGSTFQMISNDKKNESARVSMLSAGNSGPQPTDDIFKLFNKS</sequence>
<keyword evidence="1" id="KW-1133">Transmembrane helix</keyword>
<evidence type="ECO:0000313" key="3">
    <source>
        <dbReference type="Proteomes" id="UP000683925"/>
    </source>
</evidence>
<dbReference type="PANTHER" id="PTHR12621:SF7">
    <property type="entry name" value="CYSTEINE AND HISTIDINE-RICH DOMAIN-CONTAINING PROTEIN 1"/>
    <property type="match status" value="1"/>
</dbReference>
<comment type="caution">
    <text evidence="2">The sequence shown here is derived from an EMBL/GenBank/DDBJ whole genome shotgun (WGS) entry which is preliminary data.</text>
</comment>
<keyword evidence="1" id="KW-0812">Transmembrane</keyword>
<name>A0A8S1SZJ4_PAROT</name>
<dbReference type="OMA" id="MAYQIRI"/>
<gene>
    <name evidence="2" type="ORF">POCTA_138.1.T0170332</name>
</gene>
<dbReference type="Proteomes" id="UP000683925">
    <property type="component" value="Unassembled WGS sequence"/>
</dbReference>
<dbReference type="AlphaFoldDB" id="A0A8S1SZJ4"/>
<feature type="transmembrane region" description="Helical" evidence="1">
    <location>
        <begin position="316"/>
        <end position="337"/>
    </location>
</feature>
<accession>A0A8S1SZJ4</accession>
<dbReference type="OrthoDB" id="302623at2759"/>
<evidence type="ECO:0008006" key="4">
    <source>
        <dbReference type="Google" id="ProtNLM"/>
    </source>
</evidence>
<organism evidence="2 3">
    <name type="scientific">Paramecium octaurelia</name>
    <dbReference type="NCBI Taxonomy" id="43137"/>
    <lineage>
        <taxon>Eukaryota</taxon>
        <taxon>Sar</taxon>
        <taxon>Alveolata</taxon>
        <taxon>Ciliophora</taxon>
        <taxon>Intramacronucleata</taxon>
        <taxon>Oligohymenophorea</taxon>
        <taxon>Peniculida</taxon>
        <taxon>Parameciidae</taxon>
        <taxon>Paramecium</taxon>
    </lineage>
</organism>
<evidence type="ECO:0000256" key="1">
    <source>
        <dbReference type="SAM" id="Phobius"/>
    </source>
</evidence>